<evidence type="ECO:0000256" key="7">
    <source>
        <dbReference type="SAM" id="Phobius"/>
    </source>
</evidence>
<evidence type="ECO:0000256" key="4">
    <source>
        <dbReference type="ARBA" id="ARBA00022692"/>
    </source>
</evidence>
<protein>
    <recommendedName>
        <fullName evidence="10">Major facilitator superfamily (MFS) profile domain-containing protein</fullName>
    </recommendedName>
</protein>
<dbReference type="InterPro" id="IPR016161">
    <property type="entry name" value="Ald_DH/histidinol_DH"/>
</dbReference>
<dbReference type="RefSeq" id="XP_040670219.1">
    <property type="nucleotide sequence ID" value="XM_040808326.1"/>
</dbReference>
<feature type="transmembrane region" description="Helical" evidence="7">
    <location>
        <begin position="46"/>
        <end position="64"/>
    </location>
</feature>
<proteinExistence type="predicted"/>
<dbReference type="GO" id="GO:0005886">
    <property type="term" value="C:plasma membrane"/>
    <property type="evidence" value="ECO:0007669"/>
    <property type="project" value="UniProtKB-SubCell"/>
</dbReference>
<dbReference type="InterPro" id="IPR011701">
    <property type="entry name" value="MFS"/>
</dbReference>
<keyword evidence="3" id="KW-1003">Cell membrane</keyword>
<keyword evidence="6 7" id="KW-0472">Membrane</keyword>
<feature type="transmembrane region" description="Helical" evidence="7">
    <location>
        <begin position="165"/>
        <end position="186"/>
    </location>
</feature>
<feature type="transmembrane region" description="Helical" evidence="7">
    <location>
        <begin position="14"/>
        <end position="34"/>
    </location>
</feature>
<feature type="transmembrane region" description="Helical" evidence="7">
    <location>
        <begin position="70"/>
        <end position="91"/>
    </location>
</feature>
<evidence type="ECO:0000256" key="3">
    <source>
        <dbReference type="ARBA" id="ARBA00022475"/>
    </source>
</evidence>
<dbReference type="GO" id="GO:0022857">
    <property type="term" value="F:transmembrane transporter activity"/>
    <property type="evidence" value="ECO:0007669"/>
    <property type="project" value="InterPro"/>
</dbReference>
<dbReference type="Pfam" id="PF07690">
    <property type="entry name" value="MFS_1"/>
    <property type="match status" value="1"/>
</dbReference>
<name>A0A1L9PSF8_ASPVE</name>
<dbReference type="AlphaFoldDB" id="A0A1L9PSF8"/>
<dbReference type="SUPFAM" id="SSF53720">
    <property type="entry name" value="ALDH-like"/>
    <property type="match status" value="1"/>
</dbReference>
<keyword evidence="2" id="KW-0813">Transport</keyword>
<dbReference type="Gene3D" id="3.40.605.10">
    <property type="entry name" value="Aldehyde Dehydrogenase, Chain A, domain 1"/>
    <property type="match status" value="1"/>
</dbReference>
<evidence type="ECO:0000256" key="6">
    <source>
        <dbReference type="ARBA" id="ARBA00023136"/>
    </source>
</evidence>
<evidence type="ECO:0000256" key="1">
    <source>
        <dbReference type="ARBA" id="ARBA00004651"/>
    </source>
</evidence>
<evidence type="ECO:0000256" key="2">
    <source>
        <dbReference type="ARBA" id="ARBA00022448"/>
    </source>
</evidence>
<keyword evidence="5 7" id="KW-1133">Transmembrane helix</keyword>
<dbReference type="OrthoDB" id="5296287at2759"/>
<evidence type="ECO:0008006" key="10">
    <source>
        <dbReference type="Google" id="ProtNLM"/>
    </source>
</evidence>
<reference evidence="9" key="1">
    <citation type="journal article" date="2017" name="Genome Biol.">
        <title>Comparative genomics reveals high biological diversity and specific adaptations in the industrially and medically important fungal genus Aspergillus.</title>
        <authorList>
            <person name="de Vries R.P."/>
            <person name="Riley R."/>
            <person name="Wiebenga A."/>
            <person name="Aguilar-Osorio G."/>
            <person name="Amillis S."/>
            <person name="Uchima C.A."/>
            <person name="Anderluh G."/>
            <person name="Asadollahi M."/>
            <person name="Askin M."/>
            <person name="Barry K."/>
            <person name="Battaglia E."/>
            <person name="Bayram O."/>
            <person name="Benocci T."/>
            <person name="Braus-Stromeyer S.A."/>
            <person name="Caldana C."/>
            <person name="Canovas D."/>
            <person name="Cerqueira G.C."/>
            <person name="Chen F."/>
            <person name="Chen W."/>
            <person name="Choi C."/>
            <person name="Clum A."/>
            <person name="Dos Santos R.A."/>
            <person name="Damasio A.R."/>
            <person name="Diallinas G."/>
            <person name="Emri T."/>
            <person name="Fekete E."/>
            <person name="Flipphi M."/>
            <person name="Freyberg S."/>
            <person name="Gallo A."/>
            <person name="Gournas C."/>
            <person name="Habgood R."/>
            <person name="Hainaut M."/>
            <person name="Harispe M.L."/>
            <person name="Henrissat B."/>
            <person name="Hilden K.S."/>
            <person name="Hope R."/>
            <person name="Hossain A."/>
            <person name="Karabika E."/>
            <person name="Karaffa L."/>
            <person name="Karanyi Z."/>
            <person name="Krasevec N."/>
            <person name="Kuo A."/>
            <person name="Kusch H."/>
            <person name="LaButti K."/>
            <person name="Lagendijk E.L."/>
            <person name="Lapidus A."/>
            <person name="Levasseur A."/>
            <person name="Lindquist E."/>
            <person name="Lipzen A."/>
            <person name="Logrieco A.F."/>
            <person name="MacCabe A."/>
            <person name="Maekelae M.R."/>
            <person name="Malavazi I."/>
            <person name="Melin P."/>
            <person name="Meyer V."/>
            <person name="Mielnichuk N."/>
            <person name="Miskei M."/>
            <person name="Molnar A.P."/>
            <person name="Mule G."/>
            <person name="Ngan C.Y."/>
            <person name="Orejas M."/>
            <person name="Orosz E."/>
            <person name="Ouedraogo J.P."/>
            <person name="Overkamp K.M."/>
            <person name="Park H.-S."/>
            <person name="Perrone G."/>
            <person name="Piumi F."/>
            <person name="Punt P.J."/>
            <person name="Ram A.F."/>
            <person name="Ramon A."/>
            <person name="Rauscher S."/>
            <person name="Record E."/>
            <person name="Riano-Pachon D.M."/>
            <person name="Robert V."/>
            <person name="Roehrig J."/>
            <person name="Ruller R."/>
            <person name="Salamov A."/>
            <person name="Salih N.S."/>
            <person name="Samson R.A."/>
            <person name="Sandor E."/>
            <person name="Sanguinetti M."/>
            <person name="Schuetze T."/>
            <person name="Sepcic K."/>
            <person name="Shelest E."/>
            <person name="Sherlock G."/>
            <person name="Sophianopoulou V."/>
            <person name="Squina F.M."/>
            <person name="Sun H."/>
            <person name="Susca A."/>
            <person name="Todd R.B."/>
            <person name="Tsang A."/>
            <person name="Unkles S.E."/>
            <person name="van de Wiele N."/>
            <person name="van Rossen-Uffink D."/>
            <person name="Oliveira J.V."/>
            <person name="Vesth T.C."/>
            <person name="Visser J."/>
            <person name="Yu J.-H."/>
            <person name="Zhou M."/>
            <person name="Andersen M.R."/>
            <person name="Archer D.B."/>
            <person name="Baker S.E."/>
            <person name="Benoit I."/>
            <person name="Brakhage A.A."/>
            <person name="Braus G.H."/>
            <person name="Fischer R."/>
            <person name="Frisvad J.C."/>
            <person name="Goldman G.H."/>
            <person name="Houbraken J."/>
            <person name="Oakley B."/>
            <person name="Pocsi I."/>
            <person name="Scazzocchio C."/>
            <person name="Seiboth B."/>
            <person name="vanKuyk P.A."/>
            <person name="Wortman J."/>
            <person name="Dyer P.S."/>
            <person name="Grigoriev I.V."/>
        </authorList>
    </citation>
    <scope>NUCLEOTIDE SEQUENCE [LARGE SCALE GENOMIC DNA]</scope>
    <source>
        <strain evidence="9">CBS 583.65</strain>
    </source>
</reference>
<accession>A0A1L9PSF8</accession>
<dbReference type="VEuPathDB" id="FungiDB:ASPVEDRAFT_152810"/>
<evidence type="ECO:0000313" key="8">
    <source>
        <dbReference type="EMBL" id="OJJ04457.1"/>
    </source>
</evidence>
<evidence type="ECO:0000313" key="9">
    <source>
        <dbReference type="Proteomes" id="UP000184073"/>
    </source>
</evidence>
<comment type="subcellular location">
    <subcellularLocation>
        <location evidence="1">Cell membrane</location>
        <topology evidence="1">Multi-pass membrane protein</topology>
    </subcellularLocation>
</comment>
<dbReference type="SUPFAM" id="SSF103473">
    <property type="entry name" value="MFS general substrate transporter"/>
    <property type="match status" value="1"/>
</dbReference>
<evidence type="ECO:0000256" key="5">
    <source>
        <dbReference type="ARBA" id="ARBA00022989"/>
    </source>
</evidence>
<dbReference type="STRING" id="1036611.A0A1L9PSF8"/>
<dbReference type="PANTHER" id="PTHR23502:SF186">
    <property type="entry name" value="MAJOR FACILITATOR SUPERFAMILY (MFS) PROFILE DOMAIN-CONTAINING PROTEIN"/>
    <property type="match status" value="1"/>
</dbReference>
<dbReference type="EMBL" id="KV878131">
    <property type="protein sequence ID" value="OJJ04457.1"/>
    <property type="molecule type" value="Genomic_DNA"/>
</dbReference>
<dbReference type="GO" id="GO:0016491">
    <property type="term" value="F:oxidoreductase activity"/>
    <property type="evidence" value="ECO:0007669"/>
    <property type="project" value="InterPro"/>
</dbReference>
<dbReference type="PANTHER" id="PTHR23502">
    <property type="entry name" value="MAJOR FACILITATOR SUPERFAMILY"/>
    <property type="match status" value="1"/>
</dbReference>
<keyword evidence="4 7" id="KW-0812">Transmembrane</keyword>
<dbReference type="InterPro" id="IPR016162">
    <property type="entry name" value="Ald_DH_N"/>
</dbReference>
<dbReference type="GeneID" id="63723837"/>
<dbReference type="InterPro" id="IPR036259">
    <property type="entry name" value="MFS_trans_sf"/>
</dbReference>
<dbReference type="Gene3D" id="1.20.1720.10">
    <property type="entry name" value="Multidrug resistance protein D"/>
    <property type="match status" value="1"/>
</dbReference>
<gene>
    <name evidence="8" type="ORF">ASPVEDRAFT_152810</name>
</gene>
<organism evidence="8 9">
    <name type="scientific">Aspergillus versicolor CBS 583.65</name>
    <dbReference type="NCBI Taxonomy" id="1036611"/>
    <lineage>
        <taxon>Eukaryota</taxon>
        <taxon>Fungi</taxon>
        <taxon>Dikarya</taxon>
        <taxon>Ascomycota</taxon>
        <taxon>Pezizomycotina</taxon>
        <taxon>Eurotiomycetes</taxon>
        <taxon>Eurotiomycetidae</taxon>
        <taxon>Eurotiales</taxon>
        <taxon>Aspergillaceae</taxon>
        <taxon>Aspergillus</taxon>
        <taxon>Aspergillus subgen. Nidulantes</taxon>
    </lineage>
</organism>
<keyword evidence="9" id="KW-1185">Reference proteome</keyword>
<feature type="transmembrane region" description="Helical" evidence="7">
    <location>
        <begin position="206"/>
        <end position="224"/>
    </location>
</feature>
<dbReference type="Proteomes" id="UP000184073">
    <property type="component" value="Unassembled WGS sequence"/>
</dbReference>
<sequence length="300" mass="33251">MGYIMQHFDVSEEVATLGLSLFVIGFSLGPVIWAPLSESISRQIPFFISFLVMAAFCAGCAGAQNIQTLLILRFFAGTFGSSPLTNAGGIVSDMFTSQRIRTVLNHQKHAFPIYTVRTHNPHRAILVRVDKSPLSPLDSQYRIPRPLRIRACDCVSGDRELPCRLVYGICGVCSGQYVCGAVYVWWRVPAFHELYVQGVGDSASSIPAFVAVACIPLPFGIHVFGERIRGRCRYANFLYFNIYYAEQLYASQLVHHSPGIYNQVEYRALEGFTYTVSPFNFTTIAGNLAALPALLGNMIL</sequence>